<accession>A0A1T4QEH1</accession>
<dbReference type="RefSeq" id="WP_078808079.1">
    <property type="nucleotide sequence ID" value="NZ_FUXI01000029.1"/>
</dbReference>
<dbReference type="OrthoDB" id="9758917at2"/>
<feature type="transmembrane region" description="Helical" evidence="5">
    <location>
        <begin position="7"/>
        <end position="29"/>
    </location>
</feature>
<dbReference type="SMART" id="SM00228">
    <property type="entry name" value="PDZ"/>
    <property type="match status" value="1"/>
</dbReference>
<dbReference type="AlphaFoldDB" id="A0A1T4QEH1"/>
<dbReference type="Proteomes" id="UP000190328">
    <property type="component" value="Unassembled WGS sequence"/>
</dbReference>
<dbReference type="InterPro" id="IPR036034">
    <property type="entry name" value="PDZ_sf"/>
</dbReference>
<reference evidence="7 8" key="1">
    <citation type="submission" date="2017-02" db="EMBL/GenBank/DDBJ databases">
        <authorList>
            <person name="Peterson S.W."/>
        </authorList>
    </citation>
    <scope>NUCLEOTIDE SEQUENCE [LARGE SCALE GENOMIC DNA]</scope>
    <source>
        <strain evidence="7 8">ATCC BAA-1030</strain>
    </source>
</reference>
<keyword evidence="4" id="KW-0720">Serine protease</keyword>
<keyword evidence="8" id="KW-1185">Reference proteome</keyword>
<evidence type="ECO:0000313" key="8">
    <source>
        <dbReference type="Proteomes" id="UP000190328"/>
    </source>
</evidence>
<dbReference type="STRING" id="263852.SAMN02745116_02164"/>
<keyword evidence="5" id="KW-0472">Membrane</keyword>
<evidence type="ECO:0000259" key="6">
    <source>
        <dbReference type="SMART" id="SM00228"/>
    </source>
</evidence>
<dbReference type="PRINTS" id="PR00834">
    <property type="entry name" value="PROTEASES2C"/>
</dbReference>
<dbReference type="GO" id="GO:0004252">
    <property type="term" value="F:serine-type endopeptidase activity"/>
    <property type="evidence" value="ECO:0007669"/>
    <property type="project" value="InterPro"/>
</dbReference>
<dbReference type="InterPro" id="IPR001478">
    <property type="entry name" value="PDZ"/>
</dbReference>
<keyword evidence="3" id="KW-0378">Hydrolase</keyword>
<dbReference type="SUPFAM" id="SSF50494">
    <property type="entry name" value="Trypsin-like serine proteases"/>
    <property type="match status" value="1"/>
</dbReference>
<organism evidence="7 8">
    <name type="scientific">Pilibacter termitis</name>
    <dbReference type="NCBI Taxonomy" id="263852"/>
    <lineage>
        <taxon>Bacteria</taxon>
        <taxon>Bacillati</taxon>
        <taxon>Bacillota</taxon>
        <taxon>Bacilli</taxon>
        <taxon>Lactobacillales</taxon>
        <taxon>Enterococcaceae</taxon>
        <taxon>Pilibacter</taxon>
    </lineage>
</organism>
<keyword evidence="5" id="KW-0812">Transmembrane</keyword>
<dbReference type="Pfam" id="PF13365">
    <property type="entry name" value="Trypsin_2"/>
    <property type="match status" value="1"/>
</dbReference>
<evidence type="ECO:0000256" key="1">
    <source>
        <dbReference type="ARBA" id="ARBA00010541"/>
    </source>
</evidence>
<name>A0A1T4QEH1_9ENTE</name>
<dbReference type="Gene3D" id="2.40.10.120">
    <property type="match status" value="1"/>
</dbReference>
<evidence type="ECO:0000256" key="3">
    <source>
        <dbReference type="ARBA" id="ARBA00022801"/>
    </source>
</evidence>
<dbReference type="GO" id="GO:0006508">
    <property type="term" value="P:proteolysis"/>
    <property type="evidence" value="ECO:0007669"/>
    <property type="project" value="UniProtKB-KW"/>
</dbReference>
<evidence type="ECO:0000256" key="5">
    <source>
        <dbReference type="SAM" id="Phobius"/>
    </source>
</evidence>
<dbReference type="SUPFAM" id="SSF50156">
    <property type="entry name" value="PDZ domain-like"/>
    <property type="match status" value="1"/>
</dbReference>
<dbReference type="InterPro" id="IPR001940">
    <property type="entry name" value="Peptidase_S1C"/>
</dbReference>
<dbReference type="Gene3D" id="2.30.42.10">
    <property type="match status" value="1"/>
</dbReference>
<keyword evidence="2 7" id="KW-0645">Protease</keyword>
<feature type="domain" description="PDZ" evidence="6">
    <location>
        <begin position="273"/>
        <end position="389"/>
    </location>
</feature>
<keyword evidence="5" id="KW-1133">Transmembrane helix</keyword>
<protein>
    <submittedName>
        <fullName evidence="7">Serine protease Do</fullName>
    </submittedName>
</protein>
<dbReference type="EMBL" id="FUXI01000029">
    <property type="protein sequence ID" value="SKA02105.1"/>
    <property type="molecule type" value="Genomic_DNA"/>
</dbReference>
<dbReference type="InterPro" id="IPR009003">
    <property type="entry name" value="Peptidase_S1_PA"/>
</dbReference>
<dbReference type="Pfam" id="PF13180">
    <property type="entry name" value="PDZ_2"/>
    <property type="match status" value="1"/>
</dbReference>
<evidence type="ECO:0000256" key="2">
    <source>
        <dbReference type="ARBA" id="ARBA00022670"/>
    </source>
</evidence>
<dbReference type="PANTHER" id="PTHR22939:SF129">
    <property type="entry name" value="SERINE PROTEASE HTRA2, MITOCHONDRIAL"/>
    <property type="match status" value="1"/>
</dbReference>
<evidence type="ECO:0000313" key="7">
    <source>
        <dbReference type="EMBL" id="SKA02105.1"/>
    </source>
</evidence>
<proteinExistence type="inferred from homology"/>
<sequence length="416" mass="43516">MNNKGKIFLTGLAGGVVGAALIVGGNYAINGNSSNNTTNTSTTTQTSSKGDTKVQTIDYTINNGITQAADKVKGAVVSVINLQSSKSSLEDILREDSDTEDIDTSNLEPAGEGSGVIYKKNDGKAYIVTNNHVVAESKGLEIQLSNGKKVKGTLVGADSYSDLAVISIPDKDVTTVAQFGDSSKIQVGEPAIAIGSPLGTEFANTVTSGIISAIARNVQLVNEQKQAVNTNAIQTDAAINPGNSGGALINLAGQVIGINSSKIGNSGTGTSVEGMGFAIPSNDVVNIINQLEENGKVKRPGIGISSWPLSSMTQQDISSLKLKLPDDVTNGVVIFRLSKDWPAQQAGLKKLDVITEVDGQKINDTTTLQSVLFKHSIGDSIKVVYYRSGKKAETTLKLDKEFANLPSELTQNSSNK</sequence>
<evidence type="ECO:0000256" key="4">
    <source>
        <dbReference type="ARBA" id="ARBA00022825"/>
    </source>
</evidence>
<dbReference type="PANTHER" id="PTHR22939">
    <property type="entry name" value="SERINE PROTEASE FAMILY S1C HTRA-RELATED"/>
    <property type="match status" value="1"/>
</dbReference>
<comment type="similarity">
    <text evidence="1">Belongs to the peptidase S1C family.</text>
</comment>
<gene>
    <name evidence="7" type="ORF">SAMN02745116_02164</name>
</gene>